<evidence type="ECO:0000259" key="2">
    <source>
        <dbReference type="Pfam" id="PF13175"/>
    </source>
</evidence>
<reference evidence="3" key="1">
    <citation type="submission" date="2022-05" db="EMBL/GenBank/DDBJ databases">
        <authorList>
            <person name="Park J.-S."/>
        </authorList>
    </citation>
    <scope>NUCLEOTIDE SEQUENCE</scope>
    <source>
        <strain evidence="3">2012CJ41-6</strain>
    </source>
</reference>
<feature type="domain" description="Endonuclease GajA/Old nuclease/RecF-like AAA" evidence="2">
    <location>
        <begin position="14"/>
        <end position="103"/>
    </location>
</feature>
<keyword evidence="3" id="KW-0547">Nucleotide-binding</keyword>
<sequence>KLPNDLSHIFETLDFLNGEQRISLDQRGDGVKGRYVPLILKFIADKKSSLLERGGTPYTFIWAYEEPENNLEMRRARETSRLFQRLAAGNTTQILLTTHSPIFFNVSPSENLTVSTTFVSKSDDTAGSQTQKVLPSINELDEKMGVMPIVAPHMENAMAQLEVSDRERAAMQRTIADLEAAIPTIYVEGESDFIVLNALIAAMNVSEETPISVARPPQRAGANYVGNMLRAWEFKTKHLEGDRRRSIGFVDCDEEGERAYKQFNDEVKRPKHVRILKLPSSEIVSEAHNLGLLFPNCLEELFPRAWWEHANGQGWLEQRNIDTVLSLAALLEIANGRTTRDDLYTGMNWELHTTLCPHNDHKIDFANWVSARDPADLLDGLSFLADMLREELNWMGIQFVQPEAVEEAAE</sequence>
<dbReference type="RefSeq" id="WP_249713447.1">
    <property type="nucleotide sequence ID" value="NZ_JAMFMB010000050.1"/>
</dbReference>
<feature type="coiled-coil region" evidence="1">
    <location>
        <begin position="154"/>
        <end position="181"/>
    </location>
</feature>
<accession>A0ABT0Q912</accession>
<proteinExistence type="predicted"/>
<feature type="non-terminal residue" evidence="3">
    <location>
        <position position="1"/>
    </location>
</feature>
<gene>
    <name evidence="3" type="ORF">M3P21_21340</name>
</gene>
<dbReference type="Proteomes" id="UP001203880">
    <property type="component" value="Unassembled WGS sequence"/>
</dbReference>
<evidence type="ECO:0000313" key="3">
    <source>
        <dbReference type="EMBL" id="MCL6286062.1"/>
    </source>
</evidence>
<keyword evidence="1" id="KW-0175">Coiled coil</keyword>
<dbReference type="GO" id="GO:0005524">
    <property type="term" value="F:ATP binding"/>
    <property type="evidence" value="ECO:0007669"/>
    <property type="project" value="UniProtKB-KW"/>
</dbReference>
<dbReference type="Pfam" id="PF13175">
    <property type="entry name" value="AAA_15"/>
    <property type="match status" value="1"/>
</dbReference>
<evidence type="ECO:0000313" key="4">
    <source>
        <dbReference type="Proteomes" id="UP001203880"/>
    </source>
</evidence>
<evidence type="ECO:0000256" key="1">
    <source>
        <dbReference type="SAM" id="Coils"/>
    </source>
</evidence>
<organism evidence="3 4">
    <name type="scientific">Ruegeria spongiae</name>
    <dbReference type="NCBI Taxonomy" id="2942209"/>
    <lineage>
        <taxon>Bacteria</taxon>
        <taxon>Pseudomonadati</taxon>
        <taxon>Pseudomonadota</taxon>
        <taxon>Alphaproteobacteria</taxon>
        <taxon>Rhodobacterales</taxon>
        <taxon>Roseobacteraceae</taxon>
        <taxon>Ruegeria</taxon>
    </lineage>
</organism>
<dbReference type="InterPro" id="IPR041685">
    <property type="entry name" value="AAA_GajA/Old/RecF-like"/>
</dbReference>
<protein>
    <submittedName>
        <fullName evidence="3">ATP-binding protein</fullName>
    </submittedName>
</protein>
<keyword evidence="4" id="KW-1185">Reference proteome</keyword>
<dbReference type="EMBL" id="JAMFMB010000050">
    <property type="protein sequence ID" value="MCL6286062.1"/>
    <property type="molecule type" value="Genomic_DNA"/>
</dbReference>
<name>A0ABT0Q912_9RHOB</name>
<keyword evidence="3" id="KW-0067">ATP-binding</keyword>
<comment type="caution">
    <text evidence="3">The sequence shown here is derived from an EMBL/GenBank/DDBJ whole genome shotgun (WGS) entry which is preliminary data.</text>
</comment>